<dbReference type="PANTHER" id="PTHR20856">
    <property type="entry name" value="DNA-DIRECTED RNA POLYMERASE I SUBUNIT 2"/>
    <property type="match status" value="1"/>
</dbReference>
<dbReference type="OrthoDB" id="10248617at2759"/>
<feature type="domain" description="RNA polymerase beta subunit protrusion" evidence="10">
    <location>
        <begin position="35"/>
        <end position="182"/>
    </location>
</feature>
<proteinExistence type="inferred from homology"/>
<dbReference type="FunFam" id="3.90.1100.10:FF:000008">
    <property type="entry name" value="DNA-directed RNA polymerase subunit beta"/>
    <property type="match status" value="1"/>
</dbReference>
<organism evidence="11 12">
    <name type="scientific">Lottia gigantea</name>
    <name type="common">Giant owl limpet</name>
    <dbReference type="NCBI Taxonomy" id="225164"/>
    <lineage>
        <taxon>Eukaryota</taxon>
        <taxon>Metazoa</taxon>
        <taxon>Spiralia</taxon>
        <taxon>Lophotrochozoa</taxon>
        <taxon>Mollusca</taxon>
        <taxon>Gastropoda</taxon>
        <taxon>Patellogastropoda</taxon>
        <taxon>Lottioidea</taxon>
        <taxon>Lottiidae</taxon>
        <taxon>Lottia</taxon>
    </lineage>
</organism>
<keyword evidence="8" id="KW-0539">Nucleus</keyword>
<dbReference type="HOGENOM" id="CLU_1168377_0_0_1"/>
<dbReference type="KEGG" id="lgi:LOTGIDRAFT_200268"/>
<dbReference type="SUPFAM" id="SSF64484">
    <property type="entry name" value="beta and beta-prime subunits of DNA dependent RNA-polymerase"/>
    <property type="match status" value="1"/>
</dbReference>
<evidence type="ECO:0000256" key="4">
    <source>
        <dbReference type="ARBA" id="ARBA00022478"/>
    </source>
</evidence>
<evidence type="ECO:0000313" key="12">
    <source>
        <dbReference type="Proteomes" id="UP000030746"/>
    </source>
</evidence>
<dbReference type="EMBL" id="KB200467">
    <property type="protein sequence ID" value="ESP01572.1"/>
    <property type="molecule type" value="Genomic_DNA"/>
</dbReference>
<evidence type="ECO:0000256" key="9">
    <source>
        <dbReference type="SAM" id="MobiDB-lite"/>
    </source>
</evidence>
<name>V4B652_LOTGI</name>
<evidence type="ECO:0000256" key="8">
    <source>
        <dbReference type="ARBA" id="ARBA00023242"/>
    </source>
</evidence>
<dbReference type="AlphaFoldDB" id="V4B652"/>
<evidence type="ECO:0000256" key="6">
    <source>
        <dbReference type="ARBA" id="ARBA00022695"/>
    </source>
</evidence>
<feature type="non-terminal residue" evidence="11">
    <location>
        <position position="238"/>
    </location>
</feature>
<evidence type="ECO:0000259" key="10">
    <source>
        <dbReference type="Pfam" id="PF04563"/>
    </source>
</evidence>
<evidence type="ECO:0000256" key="5">
    <source>
        <dbReference type="ARBA" id="ARBA00022679"/>
    </source>
</evidence>
<dbReference type="STRING" id="225164.V4B652"/>
<keyword evidence="12" id="KW-1185">Reference proteome</keyword>
<feature type="region of interest" description="Disordered" evidence="9">
    <location>
        <begin position="1"/>
        <end position="23"/>
    </location>
</feature>
<dbReference type="RefSeq" id="XP_009047743.1">
    <property type="nucleotide sequence ID" value="XM_009049495.1"/>
</dbReference>
<evidence type="ECO:0000256" key="3">
    <source>
        <dbReference type="ARBA" id="ARBA00012418"/>
    </source>
</evidence>
<evidence type="ECO:0000256" key="2">
    <source>
        <dbReference type="ARBA" id="ARBA00006835"/>
    </source>
</evidence>
<dbReference type="OMA" id="LTHILLW"/>
<dbReference type="Gene3D" id="3.90.1110.10">
    <property type="entry name" value="RNA polymerase Rpb2, domain 2"/>
    <property type="match status" value="1"/>
</dbReference>
<evidence type="ECO:0000256" key="7">
    <source>
        <dbReference type="ARBA" id="ARBA00023163"/>
    </source>
</evidence>
<evidence type="ECO:0000256" key="1">
    <source>
        <dbReference type="ARBA" id="ARBA00004123"/>
    </source>
</evidence>
<dbReference type="EC" id="2.7.7.6" evidence="3"/>
<evidence type="ECO:0000313" key="11">
    <source>
        <dbReference type="EMBL" id="ESP01572.1"/>
    </source>
</evidence>
<dbReference type="GO" id="GO:0000428">
    <property type="term" value="C:DNA-directed RNA polymerase complex"/>
    <property type="evidence" value="ECO:0007669"/>
    <property type="project" value="UniProtKB-KW"/>
</dbReference>
<dbReference type="GO" id="GO:0005634">
    <property type="term" value="C:nucleus"/>
    <property type="evidence" value="ECO:0007669"/>
    <property type="project" value="UniProtKB-SubCell"/>
</dbReference>
<keyword evidence="4" id="KW-0240">DNA-directed RNA polymerase</keyword>
<dbReference type="Proteomes" id="UP000030746">
    <property type="component" value="Unassembled WGS sequence"/>
</dbReference>
<keyword evidence="7" id="KW-0804">Transcription</keyword>
<dbReference type="InterPro" id="IPR015712">
    <property type="entry name" value="DNA-dir_RNA_pol_su2"/>
</dbReference>
<accession>V4B652</accession>
<comment type="subcellular location">
    <subcellularLocation>
        <location evidence="1">Nucleus</location>
    </subcellularLocation>
</comment>
<dbReference type="GO" id="GO:0006351">
    <property type="term" value="P:DNA-templated transcription"/>
    <property type="evidence" value="ECO:0007669"/>
    <property type="project" value="InterPro"/>
</dbReference>
<comment type="similarity">
    <text evidence="2">Belongs to the RNA polymerase beta chain family.</text>
</comment>
<dbReference type="GO" id="GO:0032549">
    <property type="term" value="F:ribonucleoside binding"/>
    <property type="evidence" value="ECO:0007669"/>
    <property type="project" value="InterPro"/>
</dbReference>
<dbReference type="InterPro" id="IPR007644">
    <property type="entry name" value="RNA_pol_bsu_protrusion"/>
</dbReference>
<keyword evidence="6" id="KW-0548">Nucleotidyltransferase</keyword>
<keyword evidence="5" id="KW-0808">Transferase</keyword>
<dbReference type="Pfam" id="PF04563">
    <property type="entry name" value="RNA_pol_Rpb2_1"/>
    <property type="match status" value="1"/>
</dbReference>
<protein>
    <recommendedName>
        <fullName evidence="3">DNA-directed RNA polymerase</fullName>
        <ecNumber evidence="3">2.7.7.6</ecNumber>
    </recommendedName>
</protein>
<dbReference type="GeneID" id="20245396"/>
<dbReference type="InterPro" id="IPR037034">
    <property type="entry name" value="RNA_pol_Rpb2_2_sf"/>
</dbReference>
<reference evidence="11 12" key="1">
    <citation type="journal article" date="2013" name="Nature">
        <title>Insights into bilaterian evolution from three spiralian genomes.</title>
        <authorList>
            <person name="Simakov O."/>
            <person name="Marletaz F."/>
            <person name="Cho S.J."/>
            <person name="Edsinger-Gonzales E."/>
            <person name="Havlak P."/>
            <person name="Hellsten U."/>
            <person name="Kuo D.H."/>
            <person name="Larsson T."/>
            <person name="Lv J."/>
            <person name="Arendt D."/>
            <person name="Savage R."/>
            <person name="Osoegawa K."/>
            <person name="de Jong P."/>
            <person name="Grimwood J."/>
            <person name="Chapman J.A."/>
            <person name="Shapiro H."/>
            <person name="Aerts A."/>
            <person name="Otillar R.P."/>
            <person name="Terry A.Y."/>
            <person name="Boore J.L."/>
            <person name="Grigoriev I.V."/>
            <person name="Lindberg D.R."/>
            <person name="Seaver E.C."/>
            <person name="Weisblat D.A."/>
            <person name="Putnam N.H."/>
            <person name="Rokhsar D.S."/>
        </authorList>
    </citation>
    <scope>NUCLEOTIDE SEQUENCE [LARGE SCALE GENOMIC DNA]</scope>
</reference>
<sequence length="238" mass="26969">MSSDSQRKEPSFKNLTDKHFGKPKENQNALLQDVTKPHVGSFNYMLHEGLRNAIKDLKPIEFSISTGERLALAITGGIIRSPRVNQTNVGVTTQRVYPTECREKGTTYKGSLQVSINCYMNDKLICQLDRIIGQIPIMVKSEACNLHGLPPKELVKHGEEMEEMGGYFIVNGKEKVVRMLIMQRRNYPLCLKRNGWKSRGAFYTEYGIQLRSVRNDQTGSTCILHYLSNGTAMLEFGH</sequence>
<gene>
    <name evidence="11" type="ORF">LOTGIDRAFT_200268</name>
</gene>
<dbReference type="GO" id="GO:0003899">
    <property type="term" value="F:DNA-directed RNA polymerase activity"/>
    <property type="evidence" value="ECO:0007669"/>
    <property type="project" value="UniProtKB-EC"/>
</dbReference>
<dbReference type="GO" id="GO:0003677">
    <property type="term" value="F:DNA binding"/>
    <property type="evidence" value="ECO:0007669"/>
    <property type="project" value="InterPro"/>
</dbReference>
<dbReference type="CTD" id="20245396"/>
<dbReference type="Gene3D" id="3.90.1100.10">
    <property type="match status" value="1"/>
</dbReference>